<accession>A0A9Q0MHI7</accession>
<evidence type="ECO:0000259" key="1">
    <source>
        <dbReference type="PROSITE" id="PS50141"/>
    </source>
</evidence>
<dbReference type="GO" id="GO:0003725">
    <property type="term" value="F:double-stranded RNA binding"/>
    <property type="evidence" value="ECO:0007669"/>
    <property type="project" value="TreeGrafter"/>
</dbReference>
<sequence length="518" mass="59464">MRSYITIGTGLYEKVFTSEKESNTIAESFTNLSNLAMEYIKELSRKDESTVSPDLKEMLTLYRAKSYFNFNQLKQRFPKCIKQSQTGQNPTFEYVLQVRLLNGDTFNRSSSEFSGKCTHPLRECFKSIGEDLIHKYGQDSKYVFDDNQIHQVQSIAAFVVTDVKNNDQIEVVSIGTGSGFVQDQQSINDSNGETILDSHSEIIACRALKLALFEQIQSGSASKYLDLVDNAFRFKSNLRLHLFVSEPPKGAARFTPDSEEKINAVRYLDAFDNEDQFGQIASENRKYGQFGTASDKIARWTVCGVQGSILSSLVEPIYLTSIIVNSSSESNNFTDAFYGRINEELINEQLKGGYRCSKPTISIHVKPRSEIFQELNGDTYSETTKSSISHNWYIGFDPTSSKFIDRDIEWHFISTGRKLNKPEDSTISRVSKCKFLENFRFIIQHFDYELLSSKQLKDCKYICDKDNKDRETLMKMSYRKLKYEQMIPHFTMVNIFIYSLSSRELGFYQTRACRGGRF</sequence>
<dbReference type="GO" id="GO:0006396">
    <property type="term" value="P:RNA processing"/>
    <property type="evidence" value="ECO:0007669"/>
    <property type="project" value="InterPro"/>
</dbReference>
<dbReference type="Pfam" id="PF02137">
    <property type="entry name" value="A_deamin"/>
    <property type="match status" value="1"/>
</dbReference>
<dbReference type="PANTHER" id="PTHR10910:SF62">
    <property type="entry name" value="AT07585P-RELATED"/>
    <property type="match status" value="1"/>
</dbReference>
<gene>
    <name evidence="2" type="ORF">RDWZM_003753</name>
</gene>
<dbReference type="Proteomes" id="UP001142055">
    <property type="component" value="Chromosome 1"/>
</dbReference>
<dbReference type="InterPro" id="IPR002466">
    <property type="entry name" value="A_deamin"/>
</dbReference>
<dbReference type="GO" id="GO:0006382">
    <property type="term" value="P:adenosine to inosine editing"/>
    <property type="evidence" value="ECO:0007669"/>
    <property type="project" value="TreeGrafter"/>
</dbReference>
<name>A0A9Q0MHI7_BLOTA</name>
<dbReference type="PANTHER" id="PTHR10910">
    <property type="entry name" value="EUKARYOTE SPECIFIC DSRNA BINDING PROTEIN"/>
    <property type="match status" value="1"/>
</dbReference>
<proteinExistence type="predicted"/>
<dbReference type="SMART" id="SM00552">
    <property type="entry name" value="ADEAMc"/>
    <property type="match status" value="1"/>
</dbReference>
<reference evidence="2" key="1">
    <citation type="submission" date="2022-12" db="EMBL/GenBank/DDBJ databases">
        <title>Genome assemblies of Blomia tropicalis.</title>
        <authorList>
            <person name="Cui Y."/>
        </authorList>
    </citation>
    <scope>NUCLEOTIDE SEQUENCE</scope>
    <source>
        <tissue evidence="2">Adult mites</tissue>
    </source>
</reference>
<dbReference type="GO" id="GO:0008251">
    <property type="term" value="F:tRNA-specific adenosine deaminase activity"/>
    <property type="evidence" value="ECO:0007669"/>
    <property type="project" value="TreeGrafter"/>
</dbReference>
<dbReference type="AlphaFoldDB" id="A0A9Q0MHI7"/>
<keyword evidence="3" id="KW-1185">Reference proteome</keyword>
<dbReference type="EMBL" id="JAPWDV010000001">
    <property type="protein sequence ID" value="KAJ6225208.1"/>
    <property type="molecule type" value="Genomic_DNA"/>
</dbReference>
<evidence type="ECO:0000313" key="3">
    <source>
        <dbReference type="Proteomes" id="UP001142055"/>
    </source>
</evidence>
<dbReference type="GO" id="GO:0005730">
    <property type="term" value="C:nucleolus"/>
    <property type="evidence" value="ECO:0007669"/>
    <property type="project" value="TreeGrafter"/>
</dbReference>
<evidence type="ECO:0000313" key="2">
    <source>
        <dbReference type="EMBL" id="KAJ6225208.1"/>
    </source>
</evidence>
<comment type="caution">
    <text evidence="2">The sequence shown here is derived from an EMBL/GenBank/DDBJ whole genome shotgun (WGS) entry which is preliminary data.</text>
</comment>
<organism evidence="2 3">
    <name type="scientific">Blomia tropicalis</name>
    <name type="common">Mite</name>
    <dbReference type="NCBI Taxonomy" id="40697"/>
    <lineage>
        <taxon>Eukaryota</taxon>
        <taxon>Metazoa</taxon>
        <taxon>Ecdysozoa</taxon>
        <taxon>Arthropoda</taxon>
        <taxon>Chelicerata</taxon>
        <taxon>Arachnida</taxon>
        <taxon>Acari</taxon>
        <taxon>Acariformes</taxon>
        <taxon>Sarcoptiformes</taxon>
        <taxon>Astigmata</taxon>
        <taxon>Glycyphagoidea</taxon>
        <taxon>Echimyopodidae</taxon>
        <taxon>Blomia</taxon>
    </lineage>
</organism>
<feature type="domain" description="A to I editase" evidence="1">
    <location>
        <begin position="173"/>
        <end position="442"/>
    </location>
</feature>
<dbReference type="GO" id="GO:0005737">
    <property type="term" value="C:cytoplasm"/>
    <property type="evidence" value="ECO:0007669"/>
    <property type="project" value="TreeGrafter"/>
</dbReference>
<protein>
    <recommendedName>
        <fullName evidence="1">A to I editase domain-containing protein</fullName>
    </recommendedName>
</protein>
<dbReference type="PROSITE" id="PS50141">
    <property type="entry name" value="A_DEAMIN_EDITASE"/>
    <property type="match status" value="1"/>
</dbReference>
<dbReference type="GO" id="GO:0003726">
    <property type="term" value="F:double-stranded RNA adenosine deaminase activity"/>
    <property type="evidence" value="ECO:0007669"/>
    <property type="project" value="TreeGrafter"/>
</dbReference>